<proteinExistence type="predicted"/>
<protein>
    <submittedName>
        <fullName evidence="1">Uncharacterized protein</fullName>
    </submittedName>
</protein>
<gene>
    <name evidence="1" type="ORF">NBEOAGPD_4915</name>
</gene>
<keyword evidence="2" id="KW-1185">Reference proteome</keyword>
<dbReference type="AlphaFoldDB" id="A0AA37MI07"/>
<comment type="caution">
    <text evidence="1">The sequence shown here is derived from an EMBL/GenBank/DDBJ whole genome shotgun (WGS) entry which is preliminary data.</text>
</comment>
<evidence type="ECO:0000313" key="2">
    <source>
        <dbReference type="Proteomes" id="UP001055108"/>
    </source>
</evidence>
<dbReference type="Proteomes" id="UP001055108">
    <property type="component" value="Unassembled WGS sequence"/>
</dbReference>
<dbReference type="EMBL" id="BPQM01000152">
    <property type="protein sequence ID" value="GJD81661.1"/>
    <property type="molecule type" value="Genomic_DNA"/>
</dbReference>
<organism evidence="1 2">
    <name type="scientific">Methylobacterium gregans</name>
    <dbReference type="NCBI Taxonomy" id="374424"/>
    <lineage>
        <taxon>Bacteria</taxon>
        <taxon>Pseudomonadati</taxon>
        <taxon>Pseudomonadota</taxon>
        <taxon>Alphaproteobacteria</taxon>
        <taxon>Hyphomicrobiales</taxon>
        <taxon>Methylobacteriaceae</taxon>
        <taxon>Methylobacterium</taxon>
    </lineage>
</organism>
<accession>A0AA37MI07</accession>
<reference evidence="1" key="2">
    <citation type="submission" date="2021-08" db="EMBL/GenBank/DDBJ databases">
        <authorList>
            <person name="Tani A."/>
            <person name="Ola A."/>
            <person name="Ogura Y."/>
            <person name="Katsura K."/>
            <person name="Hayashi T."/>
        </authorList>
    </citation>
    <scope>NUCLEOTIDE SEQUENCE</scope>
    <source>
        <strain evidence="1">NBRC 103626</strain>
    </source>
</reference>
<sequence length="122" mass="13722">MPWIERAAREAIGAHREATGAHQDTSEILKMLRELDAEADPLAAISEGQLITIDRQTKLLELLRTVLEEVRQIRAGQDRHGLEMQALSTEVQMLKKRCDETYDRLVRATQRPAQPAASPKPA</sequence>
<name>A0AA37MI07_9HYPH</name>
<evidence type="ECO:0000313" key="1">
    <source>
        <dbReference type="EMBL" id="GJD81661.1"/>
    </source>
</evidence>
<reference evidence="1" key="1">
    <citation type="journal article" date="2016" name="Front. Microbiol.">
        <title>Genome Sequence of the Piezophilic, Mesophilic Sulfate-Reducing Bacterium Desulfovibrio indicus J2T.</title>
        <authorList>
            <person name="Cao J."/>
            <person name="Maignien L."/>
            <person name="Shao Z."/>
            <person name="Alain K."/>
            <person name="Jebbar M."/>
        </authorList>
    </citation>
    <scope>NUCLEOTIDE SEQUENCE</scope>
    <source>
        <strain evidence="1">NBRC 103626</strain>
    </source>
</reference>